<name>A0A081BL10_9LACO</name>
<organism evidence="2 3">
    <name type="scientific">Secundilactobacillus oryzae JCM 18671</name>
    <dbReference type="NCBI Taxonomy" id="1291743"/>
    <lineage>
        <taxon>Bacteria</taxon>
        <taxon>Bacillati</taxon>
        <taxon>Bacillota</taxon>
        <taxon>Bacilli</taxon>
        <taxon>Lactobacillales</taxon>
        <taxon>Lactobacillaceae</taxon>
        <taxon>Secundilactobacillus</taxon>
    </lineage>
</organism>
<dbReference type="OrthoDB" id="9884511at2"/>
<dbReference type="AlphaFoldDB" id="A0A081BL10"/>
<sequence>MEGLKTITKNLKTTKNNLQFTCLIMLVFFTISLVFTIINRDKIQISPLNDVNFNIVLKSFIAVFFVIIEYLIISIIPNATFTKILLFFNVAMILGGIGYTFVIFLPNHSLIFILRLIRQIDYIFLVYNLAVISIQVVSTNKFQNYQNYFSRWFASMKVELSQKKWIKLVFLILIYWGTTALAVPY</sequence>
<feature type="transmembrane region" description="Helical" evidence="1">
    <location>
        <begin position="84"/>
        <end position="104"/>
    </location>
</feature>
<dbReference type="RefSeq" id="WP_024526983.1">
    <property type="nucleotide sequence ID" value="NZ_BBJM01000054.1"/>
</dbReference>
<keyword evidence="1" id="KW-1133">Transmembrane helix</keyword>
<dbReference type="Proteomes" id="UP000028700">
    <property type="component" value="Unassembled WGS sequence"/>
</dbReference>
<keyword evidence="3" id="KW-1185">Reference proteome</keyword>
<protein>
    <submittedName>
        <fullName evidence="2">Uncharacterized protein</fullName>
    </submittedName>
</protein>
<reference evidence="2" key="1">
    <citation type="journal article" date="2014" name="Genome Announc.">
        <title>Draft Genome Sequence of Lactobacillus oryzae Strain SG293T.</title>
        <authorList>
            <person name="Tanizawa Y."/>
            <person name="Fujisawa T."/>
            <person name="Mochizuki T."/>
            <person name="Kaminuma E."/>
            <person name="Nakamura Y."/>
            <person name="Tohno M."/>
        </authorList>
    </citation>
    <scope>NUCLEOTIDE SEQUENCE [LARGE SCALE GENOMIC DNA]</scope>
    <source>
        <strain evidence="2">SG293</strain>
    </source>
</reference>
<dbReference type="EMBL" id="BBJM01000054">
    <property type="protein sequence ID" value="GAK48728.1"/>
    <property type="molecule type" value="Genomic_DNA"/>
</dbReference>
<feature type="transmembrane region" description="Helical" evidence="1">
    <location>
        <begin position="116"/>
        <end position="137"/>
    </location>
</feature>
<accession>A0A081BL10</accession>
<feature type="transmembrane region" description="Helical" evidence="1">
    <location>
        <begin position="20"/>
        <end position="39"/>
    </location>
</feature>
<dbReference type="STRING" id="1291743.LOSG293_540060"/>
<keyword evidence="1" id="KW-0472">Membrane</keyword>
<evidence type="ECO:0000313" key="3">
    <source>
        <dbReference type="Proteomes" id="UP000028700"/>
    </source>
</evidence>
<feature type="transmembrane region" description="Helical" evidence="1">
    <location>
        <begin position="165"/>
        <end position="183"/>
    </location>
</feature>
<evidence type="ECO:0000256" key="1">
    <source>
        <dbReference type="SAM" id="Phobius"/>
    </source>
</evidence>
<comment type="caution">
    <text evidence="2">The sequence shown here is derived from an EMBL/GenBank/DDBJ whole genome shotgun (WGS) entry which is preliminary data.</text>
</comment>
<keyword evidence="1" id="KW-0812">Transmembrane</keyword>
<proteinExistence type="predicted"/>
<evidence type="ECO:0000313" key="2">
    <source>
        <dbReference type="EMBL" id="GAK48728.1"/>
    </source>
</evidence>
<feature type="transmembrane region" description="Helical" evidence="1">
    <location>
        <begin position="51"/>
        <end position="72"/>
    </location>
</feature>
<gene>
    <name evidence="2" type="ORF">LOSG293_540060</name>
</gene>